<dbReference type="SFLD" id="SFLDS00003">
    <property type="entry name" value="Haloacid_Dehalogenase"/>
    <property type="match status" value="1"/>
</dbReference>
<reference evidence="2" key="2">
    <citation type="submission" date="2016-01" db="EMBL/GenBank/DDBJ databases">
        <title>Draft Genome Sequence of Paenibacillus amylolyticus Heshi-A3 that Was Isolated from Fermented Rice Bran with Aging Salted Mackerel, Which Was Named Heshiko as Traditional Fermented Seafood in Japan.</title>
        <authorList>
            <person name="Akuzawa S."/>
            <person name="Nakagawa J."/>
            <person name="Kanekatsu T."/>
            <person name="Kubota E."/>
            <person name="Ohtake R."/>
            <person name="Suzuki T."/>
            <person name="Kanesaki Y."/>
        </authorList>
    </citation>
    <scope>NUCLEOTIDE SEQUENCE [LARGE SCALE GENOMIC DNA]</scope>
    <source>
        <strain evidence="2">Heshi-A3</strain>
    </source>
</reference>
<dbReference type="Gene3D" id="3.30.1240.10">
    <property type="match status" value="1"/>
</dbReference>
<name>A0A100VLB3_PAEAM</name>
<gene>
    <name evidence="1" type="ORF">PAHA3_1923</name>
</gene>
<dbReference type="AlphaFoldDB" id="A0A100VLB3"/>
<organism evidence="1 2">
    <name type="scientific">Paenibacillus amylolyticus</name>
    <dbReference type="NCBI Taxonomy" id="1451"/>
    <lineage>
        <taxon>Bacteria</taxon>
        <taxon>Bacillati</taxon>
        <taxon>Bacillota</taxon>
        <taxon>Bacilli</taxon>
        <taxon>Bacillales</taxon>
        <taxon>Paenibacillaceae</taxon>
        <taxon>Paenibacillus</taxon>
    </lineage>
</organism>
<dbReference type="Pfam" id="PF08282">
    <property type="entry name" value="Hydrolase_3"/>
    <property type="match status" value="1"/>
</dbReference>
<sequence length="259" mass="28838">MAQSPKLIFFDIDGTLLDRHNRIPASAKQAVLALKEAGHVVALASGRSPFMLEQVRLELELESYVSFNGQYVMHQGELIHSNPICSDALNQLSAFAELSGHPLVYLDHSQMSCSQEYHAHVDLCLTSLGVTHPGYNKSFCTNRLIYQTMLFCSSEEETVYRDRFRELHFVRWHPLSMDVLPAGGSKAEGVSRLADCLGFSPDQVYAFGDNFNDMEMFRYAGCSIAMGNSPHPLQQLASHVTASAEQDGIWHGLKWAGLL</sequence>
<comment type="caution">
    <text evidence="1">The sequence shown here is derived from an EMBL/GenBank/DDBJ whole genome shotgun (WGS) entry which is preliminary data.</text>
</comment>
<proteinExistence type="predicted"/>
<dbReference type="RefSeq" id="WP_062834497.1">
    <property type="nucleotide sequence ID" value="NZ_BCNV01000001.1"/>
</dbReference>
<dbReference type="NCBIfam" id="TIGR00099">
    <property type="entry name" value="Cof-subfamily"/>
    <property type="match status" value="1"/>
</dbReference>
<dbReference type="SFLD" id="SFLDG01140">
    <property type="entry name" value="C2.B:_Phosphomannomutase_and_P"/>
    <property type="match status" value="1"/>
</dbReference>
<dbReference type="SUPFAM" id="SSF56784">
    <property type="entry name" value="HAD-like"/>
    <property type="match status" value="1"/>
</dbReference>
<dbReference type="CDD" id="cd07517">
    <property type="entry name" value="HAD_HPP"/>
    <property type="match status" value="1"/>
</dbReference>
<accession>A0A100VLB3</accession>
<dbReference type="InterPro" id="IPR006379">
    <property type="entry name" value="HAD-SF_hydro_IIB"/>
</dbReference>
<dbReference type="GO" id="GO:0000287">
    <property type="term" value="F:magnesium ion binding"/>
    <property type="evidence" value="ECO:0007669"/>
    <property type="project" value="TreeGrafter"/>
</dbReference>
<dbReference type="PANTHER" id="PTHR10000:SF25">
    <property type="entry name" value="PHOSPHATASE YKRA-RELATED"/>
    <property type="match status" value="1"/>
</dbReference>
<dbReference type="PANTHER" id="PTHR10000">
    <property type="entry name" value="PHOSPHOSERINE PHOSPHATASE"/>
    <property type="match status" value="1"/>
</dbReference>
<dbReference type="PROSITE" id="PS01229">
    <property type="entry name" value="COF_2"/>
    <property type="match status" value="1"/>
</dbReference>
<dbReference type="NCBIfam" id="TIGR01484">
    <property type="entry name" value="HAD-SF-IIB"/>
    <property type="match status" value="1"/>
</dbReference>
<dbReference type="EMBL" id="BCNV01000001">
    <property type="protein sequence ID" value="GAS81849.1"/>
    <property type="molecule type" value="Genomic_DNA"/>
</dbReference>
<dbReference type="Proteomes" id="UP000069697">
    <property type="component" value="Unassembled WGS sequence"/>
</dbReference>
<dbReference type="InterPro" id="IPR000150">
    <property type="entry name" value="Cof"/>
</dbReference>
<evidence type="ECO:0000313" key="1">
    <source>
        <dbReference type="EMBL" id="GAS81849.1"/>
    </source>
</evidence>
<dbReference type="GO" id="GO:0016791">
    <property type="term" value="F:phosphatase activity"/>
    <property type="evidence" value="ECO:0007669"/>
    <property type="project" value="TreeGrafter"/>
</dbReference>
<evidence type="ECO:0000313" key="2">
    <source>
        <dbReference type="Proteomes" id="UP000069697"/>
    </source>
</evidence>
<dbReference type="GO" id="GO:0005829">
    <property type="term" value="C:cytosol"/>
    <property type="evidence" value="ECO:0007669"/>
    <property type="project" value="TreeGrafter"/>
</dbReference>
<keyword evidence="1" id="KW-0378">Hydrolase</keyword>
<dbReference type="InterPro" id="IPR036412">
    <property type="entry name" value="HAD-like_sf"/>
</dbReference>
<protein>
    <submittedName>
        <fullName evidence="1">COF family hydrolase</fullName>
    </submittedName>
</protein>
<dbReference type="InterPro" id="IPR023214">
    <property type="entry name" value="HAD_sf"/>
</dbReference>
<reference evidence="1 2" key="1">
    <citation type="journal article" date="2016" name="Genome Announc.">
        <title>Draft Genome Sequence of Paenibacillus amylolyticus Heshi-A3, Isolated from Fermented Rice Bran in a Japanese Fermented Seafood Dish.</title>
        <authorList>
            <person name="Akuzawa S."/>
            <person name="Nagaoka J."/>
            <person name="Kanekatsu M."/>
            <person name="Kubota E."/>
            <person name="Ohtake R."/>
            <person name="Suzuki T."/>
            <person name="Kanesaki Y."/>
        </authorList>
    </citation>
    <scope>NUCLEOTIDE SEQUENCE [LARGE SCALE GENOMIC DNA]</scope>
    <source>
        <strain evidence="1 2">Heshi-A3</strain>
    </source>
</reference>
<dbReference type="Gene3D" id="3.40.50.1000">
    <property type="entry name" value="HAD superfamily/HAD-like"/>
    <property type="match status" value="1"/>
</dbReference>